<dbReference type="Gene3D" id="3.90.550.10">
    <property type="entry name" value="Spore Coat Polysaccharide Biosynthesis Protein SpsA, Chain A"/>
    <property type="match status" value="1"/>
</dbReference>
<dbReference type="EMBL" id="DSGB01000006">
    <property type="protein sequence ID" value="HER96855.1"/>
    <property type="molecule type" value="Genomic_DNA"/>
</dbReference>
<accession>A0A7V2B219</accession>
<evidence type="ECO:0000259" key="1">
    <source>
        <dbReference type="Pfam" id="PF12804"/>
    </source>
</evidence>
<organism evidence="2">
    <name type="scientific">Rhodothermus marinus</name>
    <name type="common">Rhodothermus obamensis</name>
    <dbReference type="NCBI Taxonomy" id="29549"/>
    <lineage>
        <taxon>Bacteria</taxon>
        <taxon>Pseudomonadati</taxon>
        <taxon>Rhodothermota</taxon>
        <taxon>Rhodothermia</taxon>
        <taxon>Rhodothermales</taxon>
        <taxon>Rhodothermaceae</taxon>
        <taxon>Rhodothermus</taxon>
    </lineage>
</organism>
<gene>
    <name evidence="2" type="ORF">ENO59_10145</name>
</gene>
<reference evidence="2" key="1">
    <citation type="journal article" date="2020" name="mSystems">
        <title>Genome- and Community-Level Interaction Insights into Carbon Utilization and Element Cycling Functions of Hydrothermarchaeota in Hydrothermal Sediment.</title>
        <authorList>
            <person name="Zhou Z."/>
            <person name="Liu Y."/>
            <person name="Xu W."/>
            <person name="Pan J."/>
            <person name="Luo Z.H."/>
            <person name="Li M."/>
        </authorList>
    </citation>
    <scope>NUCLEOTIDE SEQUENCE [LARGE SCALE GENOMIC DNA]</scope>
    <source>
        <strain evidence="2">SpSt-143</strain>
    </source>
</reference>
<dbReference type="SUPFAM" id="SSF53448">
    <property type="entry name" value="Nucleotide-diphospho-sugar transferases"/>
    <property type="match status" value="1"/>
</dbReference>
<dbReference type="PANTHER" id="PTHR43777:SF1">
    <property type="entry name" value="MOLYBDENUM COFACTOR CYTIDYLYLTRANSFERASE"/>
    <property type="match status" value="1"/>
</dbReference>
<dbReference type="InterPro" id="IPR029044">
    <property type="entry name" value="Nucleotide-diphossugar_trans"/>
</dbReference>
<dbReference type="CDD" id="cd04182">
    <property type="entry name" value="GT_2_like_f"/>
    <property type="match status" value="1"/>
</dbReference>
<proteinExistence type="predicted"/>
<sequence>MQRTLRVAAIVLAAGSSQRMGGRNKLLLPVGDQPLVRHVVATILQSRADPVLVVLGHEAEAVGAVLGGLPVRLVYNERYAAGMTTSIQAGVAAAPQDVAGYMICLSDLPLLEVAEYNRLLEVFQEGLRRDPACIVVPEFEGQQGNPVLFSAHYRASILAETGLEGCRELVRRHLEHVLRVAMPTDHILRDVDTPEAFMALQAFYKTAFKEQGKGERSP</sequence>
<evidence type="ECO:0000313" key="2">
    <source>
        <dbReference type="EMBL" id="HER96855.1"/>
    </source>
</evidence>
<protein>
    <submittedName>
        <fullName evidence="2">Nucleotidyltransferase family protein</fullName>
    </submittedName>
</protein>
<dbReference type="AlphaFoldDB" id="A0A7V2B219"/>
<dbReference type="InterPro" id="IPR025877">
    <property type="entry name" value="MobA-like_NTP_Trfase"/>
</dbReference>
<dbReference type="Pfam" id="PF12804">
    <property type="entry name" value="NTP_transf_3"/>
    <property type="match status" value="1"/>
</dbReference>
<keyword evidence="2" id="KW-0808">Transferase</keyword>
<dbReference type="PANTHER" id="PTHR43777">
    <property type="entry name" value="MOLYBDENUM COFACTOR CYTIDYLYLTRANSFERASE"/>
    <property type="match status" value="1"/>
</dbReference>
<feature type="domain" description="MobA-like NTP transferase" evidence="1">
    <location>
        <begin position="9"/>
        <end position="175"/>
    </location>
</feature>
<name>A0A7V2B219_RHOMR</name>
<dbReference type="GO" id="GO:0016779">
    <property type="term" value="F:nucleotidyltransferase activity"/>
    <property type="evidence" value="ECO:0007669"/>
    <property type="project" value="UniProtKB-ARBA"/>
</dbReference>
<comment type="caution">
    <text evidence="2">The sequence shown here is derived from an EMBL/GenBank/DDBJ whole genome shotgun (WGS) entry which is preliminary data.</text>
</comment>